<dbReference type="AlphaFoldDB" id="A0AAJ0CZN3"/>
<dbReference type="PANTHER" id="PTHR43591">
    <property type="entry name" value="METHYLTRANSFERASE"/>
    <property type="match status" value="1"/>
</dbReference>
<evidence type="ECO:0000313" key="3">
    <source>
        <dbReference type="EMBL" id="KAK2609237.1"/>
    </source>
</evidence>
<dbReference type="EMBL" id="JASWJB010000025">
    <property type="protein sequence ID" value="KAK2609237.1"/>
    <property type="molecule type" value="Genomic_DNA"/>
</dbReference>
<dbReference type="Pfam" id="PF13489">
    <property type="entry name" value="Methyltransf_23"/>
    <property type="match status" value="1"/>
</dbReference>
<dbReference type="GO" id="GO:0008168">
    <property type="term" value="F:methyltransferase activity"/>
    <property type="evidence" value="ECO:0007669"/>
    <property type="project" value="TreeGrafter"/>
</dbReference>
<comment type="similarity">
    <text evidence="1">Belongs to the methyltransferase superfamily. LaeA methyltransferase family.</text>
</comment>
<feature type="region of interest" description="Disordered" evidence="2">
    <location>
        <begin position="1"/>
        <end position="65"/>
    </location>
</feature>
<dbReference type="Gene3D" id="3.40.50.150">
    <property type="entry name" value="Vaccinia Virus protein VP39"/>
    <property type="match status" value="1"/>
</dbReference>
<sequence>MSDEQPGLVTPLPGAANLAAAAKPDDSDQPAATDSALGSELHPEIEARPDSDDHSDADSALGDDNASITTSLRSSILQYREENGRTYHSYLESINYVLPNDETEQDRLGMDASVDSSPSLISLLWPDHHLFTLTLGGKIYEAPIDETRIRSILDAGTGTGVWAVDMGDKLPGVDILGVDISPIQPTFVPPNVSFIIDDLEDEWAYPQPFDFVFGRMLVGSIGNWPRFMSQSFENLKSGGWLELQDIVMTPRCADGTMADDSAIKIWGNTMMESCEVLKRYGDSALRYEQQMIDAGFINVTVVEYRWPTNTWPAQQYYRDLGFWSYHNIAGSLSGLSLALFTRCLGWSAERVEVFLTSVRKEMRDRHIHAWWPIYVVYGQKP</sequence>
<proteinExistence type="inferred from homology"/>
<dbReference type="SUPFAM" id="SSF53335">
    <property type="entry name" value="S-adenosyl-L-methionine-dependent methyltransferases"/>
    <property type="match status" value="1"/>
</dbReference>
<dbReference type="PANTHER" id="PTHR43591:SF105">
    <property type="entry name" value="METHYLTRANSFERASE DOMAIN-CONTAINING PROTEIN-RELATED"/>
    <property type="match status" value="1"/>
</dbReference>
<protein>
    <recommendedName>
        <fullName evidence="5">S-adenosyl-L-methionine-dependent methyltransferase</fullName>
    </recommendedName>
</protein>
<evidence type="ECO:0000313" key="4">
    <source>
        <dbReference type="Proteomes" id="UP001251528"/>
    </source>
</evidence>
<evidence type="ECO:0008006" key="5">
    <source>
        <dbReference type="Google" id="ProtNLM"/>
    </source>
</evidence>
<dbReference type="InterPro" id="IPR029063">
    <property type="entry name" value="SAM-dependent_MTases_sf"/>
</dbReference>
<gene>
    <name evidence="3" type="ORF">QQS21_002171</name>
</gene>
<dbReference type="Proteomes" id="UP001251528">
    <property type="component" value="Unassembled WGS sequence"/>
</dbReference>
<comment type="caution">
    <text evidence="3">The sequence shown here is derived from an EMBL/GenBank/DDBJ whole genome shotgun (WGS) entry which is preliminary data.</text>
</comment>
<organism evidence="3 4">
    <name type="scientific">Conoideocrella luteorostrata</name>
    <dbReference type="NCBI Taxonomy" id="1105319"/>
    <lineage>
        <taxon>Eukaryota</taxon>
        <taxon>Fungi</taxon>
        <taxon>Dikarya</taxon>
        <taxon>Ascomycota</taxon>
        <taxon>Pezizomycotina</taxon>
        <taxon>Sordariomycetes</taxon>
        <taxon>Hypocreomycetidae</taxon>
        <taxon>Hypocreales</taxon>
        <taxon>Clavicipitaceae</taxon>
        <taxon>Conoideocrella</taxon>
    </lineage>
</organism>
<dbReference type="CDD" id="cd02440">
    <property type="entry name" value="AdoMet_MTases"/>
    <property type="match status" value="1"/>
</dbReference>
<evidence type="ECO:0000256" key="1">
    <source>
        <dbReference type="ARBA" id="ARBA00038158"/>
    </source>
</evidence>
<reference evidence="3" key="1">
    <citation type="submission" date="2023-06" db="EMBL/GenBank/DDBJ databases">
        <title>Conoideocrella luteorostrata (Hypocreales: Clavicipitaceae), a potential biocontrol fungus for elongate hemlock scale in United States Christmas tree production areas.</title>
        <authorList>
            <person name="Barrett H."/>
            <person name="Lovett B."/>
            <person name="Macias A.M."/>
            <person name="Stajich J.E."/>
            <person name="Kasson M.T."/>
        </authorList>
    </citation>
    <scope>NUCLEOTIDE SEQUENCE</scope>
    <source>
        <strain evidence="3">ARSEF 14590</strain>
    </source>
</reference>
<feature type="compositionally biased region" description="Basic and acidic residues" evidence="2">
    <location>
        <begin position="41"/>
        <end position="57"/>
    </location>
</feature>
<evidence type="ECO:0000256" key="2">
    <source>
        <dbReference type="SAM" id="MobiDB-lite"/>
    </source>
</evidence>
<keyword evidence="4" id="KW-1185">Reference proteome</keyword>
<accession>A0AAJ0CZN3</accession>
<name>A0AAJ0CZN3_9HYPO</name>